<evidence type="ECO:0000256" key="3">
    <source>
        <dbReference type="ARBA" id="ARBA00022448"/>
    </source>
</evidence>
<dbReference type="SMART" id="SM00382">
    <property type="entry name" value="AAA"/>
    <property type="match status" value="1"/>
</dbReference>
<evidence type="ECO:0000256" key="4">
    <source>
        <dbReference type="ARBA" id="ARBA00022475"/>
    </source>
</evidence>
<keyword evidence="7" id="KW-0472">Membrane</keyword>
<evidence type="ECO:0000256" key="5">
    <source>
        <dbReference type="ARBA" id="ARBA00022741"/>
    </source>
</evidence>
<dbReference type="Proteomes" id="UP000282741">
    <property type="component" value="Chromosome"/>
</dbReference>
<accession>A0AAN1RTP6</accession>
<proteinExistence type="inferred from homology"/>
<dbReference type="GO" id="GO:0055085">
    <property type="term" value="P:transmembrane transport"/>
    <property type="evidence" value="ECO:0007669"/>
    <property type="project" value="UniProtKB-ARBA"/>
</dbReference>
<dbReference type="InterPro" id="IPR027417">
    <property type="entry name" value="P-loop_NTPase"/>
</dbReference>
<gene>
    <name evidence="9" type="ORF">CS347_01000</name>
</gene>
<dbReference type="InterPro" id="IPR003439">
    <property type="entry name" value="ABC_transporter-like_ATP-bd"/>
</dbReference>
<sequence length="263" mass="28590">MSLLDVDGLDVDYGPHRAVRDLSFQLEPDETLALVGESGCGKSTTGLALLGLLPAAAKVRARRLRFAGRDLLSLDERGRRALRGGGIGLVFQDALSALNPIMRVGEQVAEAVRLHHRCSRAQAAERALALLRQLRIPEPQRRMREYPHQLSGGMRQRIVIAIALAGEPALLIADEPTTALDVTIQAQILALLRELQRELGMALLLITHDLGVVAEMADRVLVMREGQAVEARPAGELFAAPAHPYTRLLLASRPGHVTMERAA</sequence>
<evidence type="ECO:0000256" key="1">
    <source>
        <dbReference type="ARBA" id="ARBA00004417"/>
    </source>
</evidence>
<dbReference type="PANTHER" id="PTHR43297">
    <property type="entry name" value="OLIGOPEPTIDE TRANSPORT ATP-BINDING PROTEIN APPD"/>
    <property type="match status" value="1"/>
</dbReference>
<dbReference type="Gene3D" id="3.40.50.300">
    <property type="entry name" value="P-loop containing nucleotide triphosphate hydrolases"/>
    <property type="match status" value="1"/>
</dbReference>
<feature type="domain" description="ABC transporter" evidence="8">
    <location>
        <begin position="1"/>
        <end position="250"/>
    </location>
</feature>
<keyword evidence="6 9" id="KW-0067">ATP-binding</keyword>
<keyword evidence="5" id="KW-0547">Nucleotide-binding</keyword>
<dbReference type="PROSITE" id="PS00211">
    <property type="entry name" value="ABC_TRANSPORTER_1"/>
    <property type="match status" value="1"/>
</dbReference>
<dbReference type="GO" id="GO:0005524">
    <property type="term" value="F:ATP binding"/>
    <property type="evidence" value="ECO:0007669"/>
    <property type="project" value="UniProtKB-KW"/>
</dbReference>
<comment type="subcellular location">
    <subcellularLocation>
        <location evidence="1">Cell inner membrane</location>
        <topology evidence="1">Peripheral membrane protein</topology>
    </subcellularLocation>
</comment>
<evidence type="ECO:0000256" key="7">
    <source>
        <dbReference type="ARBA" id="ARBA00023136"/>
    </source>
</evidence>
<dbReference type="PANTHER" id="PTHR43297:SF2">
    <property type="entry name" value="DIPEPTIDE TRANSPORT ATP-BINDING PROTEIN DPPD"/>
    <property type="match status" value="1"/>
</dbReference>
<evidence type="ECO:0000259" key="8">
    <source>
        <dbReference type="PROSITE" id="PS50893"/>
    </source>
</evidence>
<evidence type="ECO:0000256" key="2">
    <source>
        <dbReference type="ARBA" id="ARBA00005417"/>
    </source>
</evidence>
<keyword evidence="4" id="KW-1003">Cell membrane</keyword>
<dbReference type="GO" id="GO:0005886">
    <property type="term" value="C:plasma membrane"/>
    <property type="evidence" value="ECO:0007669"/>
    <property type="project" value="UniProtKB-SubCell"/>
</dbReference>
<dbReference type="InterPro" id="IPR003593">
    <property type="entry name" value="AAA+_ATPase"/>
</dbReference>
<evidence type="ECO:0000313" key="9">
    <source>
        <dbReference type="EMBL" id="AZW15465.1"/>
    </source>
</evidence>
<dbReference type="SUPFAM" id="SSF52540">
    <property type="entry name" value="P-loop containing nucleoside triphosphate hydrolases"/>
    <property type="match status" value="1"/>
</dbReference>
<dbReference type="GeneID" id="92997556"/>
<dbReference type="EMBL" id="CP024172">
    <property type="protein sequence ID" value="AZW15465.1"/>
    <property type="molecule type" value="Genomic_DNA"/>
</dbReference>
<evidence type="ECO:0000256" key="6">
    <source>
        <dbReference type="ARBA" id="ARBA00022840"/>
    </source>
</evidence>
<dbReference type="InterPro" id="IPR017871">
    <property type="entry name" value="ABC_transporter-like_CS"/>
</dbReference>
<dbReference type="PROSITE" id="PS50893">
    <property type="entry name" value="ABC_TRANSPORTER_2"/>
    <property type="match status" value="1"/>
</dbReference>
<name>A0AAN1RTP6_9BORD</name>
<dbReference type="Pfam" id="PF00005">
    <property type="entry name" value="ABC_tran"/>
    <property type="match status" value="1"/>
</dbReference>
<dbReference type="KEGG" id="bhz:ACR54_01442"/>
<comment type="similarity">
    <text evidence="2">Belongs to the ABC transporter superfamily.</text>
</comment>
<reference evidence="10" key="1">
    <citation type="submission" date="2017-10" db="EMBL/GenBank/DDBJ databases">
        <title>Whole genome sequencing of various Bordetella species.</title>
        <authorList>
            <person name="Weigand M.R."/>
            <person name="Loparev V."/>
            <person name="Peng Y."/>
            <person name="Bowden K.E."/>
            <person name="Tondella M.L."/>
            <person name="Williams M.M."/>
        </authorList>
    </citation>
    <scope>NUCLEOTIDE SEQUENCE [LARGE SCALE GENOMIC DNA]</scope>
    <source>
        <strain evidence="10">H720</strain>
    </source>
</reference>
<dbReference type="CDD" id="cd03257">
    <property type="entry name" value="ABC_NikE_OppD_transporters"/>
    <property type="match status" value="1"/>
</dbReference>
<organism evidence="9 10">
    <name type="scientific">Bordetella hinzii</name>
    <dbReference type="NCBI Taxonomy" id="103855"/>
    <lineage>
        <taxon>Bacteria</taxon>
        <taxon>Pseudomonadati</taxon>
        <taxon>Pseudomonadota</taxon>
        <taxon>Betaproteobacteria</taxon>
        <taxon>Burkholderiales</taxon>
        <taxon>Alcaligenaceae</taxon>
        <taxon>Bordetella</taxon>
    </lineage>
</organism>
<keyword evidence="3" id="KW-0813">Transport</keyword>
<evidence type="ECO:0000313" key="10">
    <source>
        <dbReference type="Proteomes" id="UP000282741"/>
    </source>
</evidence>
<dbReference type="RefSeq" id="WP_051350505.1">
    <property type="nucleotide sequence ID" value="NZ_CP012076.1"/>
</dbReference>
<dbReference type="InterPro" id="IPR050388">
    <property type="entry name" value="ABC_Ni/Peptide_Import"/>
</dbReference>
<dbReference type="FunFam" id="3.40.50.300:FF:000016">
    <property type="entry name" value="Oligopeptide ABC transporter ATP-binding component"/>
    <property type="match status" value="1"/>
</dbReference>
<protein>
    <submittedName>
        <fullName evidence="9">ABC transporter ATP-binding protein</fullName>
    </submittedName>
</protein>
<dbReference type="AlphaFoldDB" id="A0AAN1RTP6"/>
<dbReference type="GO" id="GO:0016887">
    <property type="term" value="F:ATP hydrolysis activity"/>
    <property type="evidence" value="ECO:0007669"/>
    <property type="project" value="InterPro"/>
</dbReference>